<keyword evidence="1" id="KW-1133">Transmembrane helix</keyword>
<dbReference type="RefSeq" id="WP_252168867.1">
    <property type="nucleotide sequence ID" value="NZ_CP084931.1"/>
</dbReference>
<sequence>MTSTDALIRTLSADLVAVRRRSVPREVAALAAVGVVEAGLLLAAGAMRPDMAQMISTPFMLWKIGSLALLAGVTGLVAVRSLAPPATPRRGMMAALALAALTVVAGLFVTPTGAGGLPLLQRLSPVHGLLCATAITVLSLPMMAALAVLMRRAAPVRPRQSALACGLAAAASGALIFTICCPMNDPLYVIVWYALGVAAVASAARWLLPKRFRL</sequence>
<organism evidence="2 3">
    <name type="scientific">Sphingomonas morindae</name>
    <dbReference type="NCBI Taxonomy" id="1541170"/>
    <lineage>
        <taxon>Bacteria</taxon>
        <taxon>Pseudomonadati</taxon>
        <taxon>Pseudomonadota</taxon>
        <taxon>Alphaproteobacteria</taxon>
        <taxon>Sphingomonadales</taxon>
        <taxon>Sphingomonadaceae</taxon>
        <taxon>Sphingomonas</taxon>
    </lineage>
</organism>
<evidence type="ECO:0000256" key="1">
    <source>
        <dbReference type="SAM" id="Phobius"/>
    </source>
</evidence>
<proteinExistence type="predicted"/>
<protein>
    <submittedName>
        <fullName evidence="2">DUF1109 domain-containing protein</fullName>
    </submittedName>
</protein>
<feature type="transmembrane region" description="Helical" evidence="1">
    <location>
        <begin position="126"/>
        <end position="149"/>
    </location>
</feature>
<feature type="transmembrane region" description="Helical" evidence="1">
    <location>
        <begin position="91"/>
        <end position="114"/>
    </location>
</feature>
<evidence type="ECO:0000313" key="2">
    <source>
        <dbReference type="EMBL" id="USI75053.1"/>
    </source>
</evidence>
<dbReference type="Pfam" id="PF06532">
    <property type="entry name" value="NrsF"/>
    <property type="match status" value="1"/>
</dbReference>
<dbReference type="InterPro" id="IPR009495">
    <property type="entry name" value="NrsF"/>
</dbReference>
<keyword evidence="3" id="KW-1185">Reference proteome</keyword>
<gene>
    <name evidence="2" type="ORF">LHA26_17975</name>
</gene>
<feature type="transmembrane region" description="Helical" evidence="1">
    <location>
        <begin position="186"/>
        <end position="208"/>
    </location>
</feature>
<feature type="transmembrane region" description="Helical" evidence="1">
    <location>
        <begin position="161"/>
        <end position="180"/>
    </location>
</feature>
<dbReference type="EMBL" id="CP084931">
    <property type="protein sequence ID" value="USI75053.1"/>
    <property type="molecule type" value="Genomic_DNA"/>
</dbReference>
<name>A0ABY4XDQ8_9SPHN</name>
<evidence type="ECO:0000313" key="3">
    <source>
        <dbReference type="Proteomes" id="UP001056937"/>
    </source>
</evidence>
<reference evidence="2" key="1">
    <citation type="journal article" date="2022" name="Toxins">
        <title>Genomic Analysis of Sphingopyxis sp. USTB-05 for Biodegrading Cyanobacterial Hepatotoxins.</title>
        <authorList>
            <person name="Liu C."/>
            <person name="Xu Q."/>
            <person name="Zhao Z."/>
            <person name="Zhang H."/>
            <person name="Liu X."/>
            <person name="Yin C."/>
            <person name="Liu Y."/>
            <person name="Yan H."/>
        </authorList>
    </citation>
    <scope>NUCLEOTIDE SEQUENCE</scope>
    <source>
        <strain evidence="2">NBD5</strain>
    </source>
</reference>
<feature type="transmembrane region" description="Helical" evidence="1">
    <location>
        <begin position="59"/>
        <end position="79"/>
    </location>
</feature>
<accession>A0ABY4XDQ8</accession>
<dbReference type="Proteomes" id="UP001056937">
    <property type="component" value="Chromosome 2"/>
</dbReference>
<feature type="transmembrane region" description="Helical" evidence="1">
    <location>
        <begin position="27"/>
        <end position="47"/>
    </location>
</feature>
<keyword evidence="1" id="KW-0472">Membrane</keyword>
<keyword evidence="1" id="KW-0812">Transmembrane</keyword>